<protein>
    <recommendedName>
        <fullName evidence="7">Endoribonuclease YoeB</fullName>
    </recommendedName>
    <alternativeName>
        <fullName evidence="6">Putative mRNA interferase YoeB</fullName>
    </alternativeName>
</protein>
<evidence type="ECO:0000256" key="2">
    <source>
        <dbReference type="ARBA" id="ARBA00022649"/>
    </source>
</evidence>
<dbReference type="HOGENOM" id="CLU_169492_2_2_9"/>
<evidence type="ECO:0000313" key="9">
    <source>
        <dbReference type="Proteomes" id="UP000018227"/>
    </source>
</evidence>
<dbReference type="GO" id="GO:0004519">
    <property type="term" value="F:endonuclease activity"/>
    <property type="evidence" value="ECO:0007669"/>
    <property type="project" value="UniProtKB-KW"/>
</dbReference>
<dbReference type="STRING" id="592026.GCWU0000282_002859"/>
<dbReference type="EMBL" id="ACIL03000017">
    <property type="protein sequence ID" value="ESL02040.1"/>
    <property type="molecule type" value="Genomic_DNA"/>
</dbReference>
<keyword evidence="4" id="KW-0255">Endonuclease</keyword>
<keyword evidence="2" id="KW-1277">Toxin-antitoxin system</keyword>
<evidence type="ECO:0000256" key="3">
    <source>
        <dbReference type="ARBA" id="ARBA00022722"/>
    </source>
</evidence>
<comment type="caution">
    <text evidence="8">The sequence shown here is derived from an EMBL/GenBank/DDBJ whole genome shotgun (WGS) entry which is preliminary data.</text>
</comment>
<proteinExistence type="inferred from homology"/>
<comment type="similarity">
    <text evidence="1">Belongs to the YoeB family.</text>
</comment>
<sequence length="87" mass="10522">MKKLWQDEAWEDYVYWQTQDKRTLKKINKLLNDIDRNGYKCTGKPEPLIGNLAGYWSVRIDEKNRIVFRIEGDNLEIMQCGKHYRDK</sequence>
<keyword evidence="3" id="KW-0540">Nuclease</keyword>
<evidence type="ECO:0000256" key="6">
    <source>
        <dbReference type="ARBA" id="ARBA00030388"/>
    </source>
</evidence>
<dbReference type="InterPro" id="IPR009614">
    <property type="entry name" value="YoeB_toxin"/>
</dbReference>
<evidence type="ECO:0000256" key="5">
    <source>
        <dbReference type="ARBA" id="ARBA00022801"/>
    </source>
</evidence>
<dbReference type="AlphaFoldDB" id="V2Z541"/>
<dbReference type="PANTHER" id="PTHR38039:SF1">
    <property type="entry name" value="TOXIN YOEB"/>
    <property type="match status" value="1"/>
</dbReference>
<dbReference type="GO" id="GO:0016787">
    <property type="term" value="F:hydrolase activity"/>
    <property type="evidence" value="ECO:0007669"/>
    <property type="project" value="UniProtKB-KW"/>
</dbReference>
<accession>V2Z541</accession>
<dbReference type="Pfam" id="PF06769">
    <property type="entry name" value="YoeB_toxin"/>
    <property type="match status" value="1"/>
</dbReference>
<dbReference type="NCBIfam" id="TIGR02116">
    <property type="entry name" value="toxin_Txe_YoeB"/>
    <property type="match status" value="1"/>
</dbReference>
<reference evidence="8 9" key="1">
    <citation type="submission" date="2013-06" db="EMBL/GenBank/DDBJ databases">
        <authorList>
            <person name="Weinstock G."/>
            <person name="Sodergren E."/>
            <person name="Clifton S."/>
            <person name="Fulton L."/>
            <person name="Fulton B."/>
            <person name="Courtney L."/>
            <person name="Fronick C."/>
            <person name="Harrison M."/>
            <person name="Strong C."/>
            <person name="Farmer C."/>
            <person name="Delahaunty K."/>
            <person name="Markovic C."/>
            <person name="Hall O."/>
            <person name="Minx P."/>
            <person name="Tomlinson C."/>
            <person name="Mitreva M."/>
            <person name="Nelson J."/>
            <person name="Hou S."/>
            <person name="Wollam A."/>
            <person name="Pepin K.H."/>
            <person name="Johnson M."/>
            <person name="Bhonagiri V."/>
            <person name="Nash W.E."/>
            <person name="Warren W."/>
            <person name="Chinwalla A."/>
            <person name="Mardis E.R."/>
            <person name="Wilson R.K."/>
        </authorList>
    </citation>
    <scope>NUCLEOTIDE SEQUENCE [LARGE SCALE GENOMIC DNA]</scope>
    <source>
        <strain evidence="8 9">ATCC 51271</strain>
    </source>
</reference>
<evidence type="ECO:0000313" key="8">
    <source>
        <dbReference type="EMBL" id="ESL02040.1"/>
    </source>
</evidence>
<dbReference type="Proteomes" id="UP000018227">
    <property type="component" value="Unassembled WGS sequence"/>
</dbReference>
<dbReference type="OrthoDB" id="9801102at2"/>
<evidence type="ECO:0000256" key="4">
    <source>
        <dbReference type="ARBA" id="ARBA00022759"/>
    </source>
</evidence>
<dbReference type="Gene3D" id="3.30.2310.20">
    <property type="entry name" value="RelE-like"/>
    <property type="match status" value="1"/>
</dbReference>
<name>V2Z541_9FIRM</name>
<dbReference type="InterPro" id="IPR035093">
    <property type="entry name" value="RelE/ParE_toxin_dom_sf"/>
</dbReference>
<organism evidence="8 9">
    <name type="scientific">Catonella morbi ATCC 51271</name>
    <dbReference type="NCBI Taxonomy" id="592026"/>
    <lineage>
        <taxon>Bacteria</taxon>
        <taxon>Bacillati</taxon>
        <taxon>Bacillota</taxon>
        <taxon>Clostridia</taxon>
        <taxon>Lachnospirales</taxon>
        <taxon>Lachnospiraceae</taxon>
        <taxon>Catonella</taxon>
    </lineage>
</organism>
<evidence type="ECO:0000256" key="7">
    <source>
        <dbReference type="ARBA" id="ARBA00050056"/>
    </source>
</evidence>
<gene>
    <name evidence="8" type="ORF">GCWU0000282_002859</name>
</gene>
<keyword evidence="5" id="KW-0378">Hydrolase</keyword>
<dbReference type="PANTHER" id="PTHR38039">
    <property type="entry name" value="TOXIN YOEB"/>
    <property type="match status" value="1"/>
</dbReference>
<dbReference type="GO" id="GO:0006401">
    <property type="term" value="P:RNA catabolic process"/>
    <property type="evidence" value="ECO:0007669"/>
    <property type="project" value="InterPro"/>
</dbReference>
<dbReference type="eggNOG" id="COG4115">
    <property type="taxonomic scope" value="Bacteria"/>
</dbReference>
<keyword evidence="9" id="KW-1185">Reference proteome</keyword>
<evidence type="ECO:0000256" key="1">
    <source>
        <dbReference type="ARBA" id="ARBA00008172"/>
    </source>
</evidence>
<dbReference type="SUPFAM" id="SSF143011">
    <property type="entry name" value="RelE-like"/>
    <property type="match status" value="1"/>
</dbReference>
<dbReference type="RefSeq" id="WP_023355702.1">
    <property type="nucleotide sequence ID" value="NZ_KI535370.1"/>
</dbReference>